<evidence type="ECO:0000256" key="1">
    <source>
        <dbReference type="SAM" id="MobiDB-lite"/>
    </source>
</evidence>
<organism evidence="2 3">
    <name type="scientific">Pararge aegeria aegeria</name>
    <dbReference type="NCBI Taxonomy" id="348720"/>
    <lineage>
        <taxon>Eukaryota</taxon>
        <taxon>Metazoa</taxon>
        <taxon>Ecdysozoa</taxon>
        <taxon>Arthropoda</taxon>
        <taxon>Hexapoda</taxon>
        <taxon>Insecta</taxon>
        <taxon>Pterygota</taxon>
        <taxon>Neoptera</taxon>
        <taxon>Endopterygota</taxon>
        <taxon>Lepidoptera</taxon>
        <taxon>Glossata</taxon>
        <taxon>Ditrysia</taxon>
        <taxon>Papilionoidea</taxon>
        <taxon>Nymphalidae</taxon>
        <taxon>Satyrinae</taxon>
        <taxon>Satyrini</taxon>
        <taxon>Parargina</taxon>
        <taxon>Pararge</taxon>
    </lineage>
</organism>
<reference evidence="2" key="1">
    <citation type="submission" date="2022-03" db="EMBL/GenBank/DDBJ databases">
        <authorList>
            <person name="Lindestad O."/>
        </authorList>
    </citation>
    <scope>NUCLEOTIDE SEQUENCE</scope>
</reference>
<sequence length="190" mass="21726">RNWKYSTFIHLLNSPIRRDIRVKNGLDLRSWEDTKRQGVALNQSDVLVLTGSREFPGRATSVVQGRHRSNSGSVRETSGHLSVRNPSVPEDQSLRTVRVASDDLRIQNVFAYYGPHKKARKHSAGDGDMFGVSLRDQITNEEIRRRTMFQEWKWAGHIAWRTDGGRRSVSQPPTRWNEPLGAAGKKRPRT</sequence>
<protein>
    <submittedName>
        <fullName evidence="2">Jg2691 protein</fullName>
    </submittedName>
</protein>
<proteinExistence type="predicted"/>
<comment type="caution">
    <text evidence="2">The sequence shown here is derived from an EMBL/GenBank/DDBJ whole genome shotgun (WGS) entry which is preliminary data.</text>
</comment>
<dbReference type="Proteomes" id="UP000838756">
    <property type="component" value="Unassembled WGS sequence"/>
</dbReference>
<dbReference type="EMBL" id="CAKXAJ010021021">
    <property type="protein sequence ID" value="CAH2225871.1"/>
    <property type="molecule type" value="Genomic_DNA"/>
</dbReference>
<feature type="region of interest" description="Disordered" evidence="1">
    <location>
        <begin position="163"/>
        <end position="190"/>
    </location>
</feature>
<dbReference type="OrthoDB" id="7554647at2759"/>
<feature type="non-terminal residue" evidence="2">
    <location>
        <position position="1"/>
    </location>
</feature>
<name>A0A8S4R0L2_9NEOP</name>
<feature type="compositionally biased region" description="Polar residues" evidence="1">
    <location>
        <begin position="70"/>
        <end position="80"/>
    </location>
</feature>
<dbReference type="AlphaFoldDB" id="A0A8S4R0L2"/>
<evidence type="ECO:0000313" key="2">
    <source>
        <dbReference type="EMBL" id="CAH2225871.1"/>
    </source>
</evidence>
<gene>
    <name evidence="2" type="primary">jg2691</name>
    <name evidence="2" type="ORF">PAEG_LOCUS7008</name>
</gene>
<evidence type="ECO:0000313" key="3">
    <source>
        <dbReference type="Proteomes" id="UP000838756"/>
    </source>
</evidence>
<keyword evidence="3" id="KW-1185">Reference proteome</keyword>
<accession>A0A8S4R0L2</accession>
<feature type="region of interest" description="Disordered" evidence="1">
    <location>
        <begin position="65"/>
        <end position="88"/>
    </location>
</feature>